<evidence type="ECO:0000256" key="7">
    <source>
        <dbReference type="SAM" id="MobiDB-lite"/>
    </source>
</evidence>
<evidence type="ECO:0000256" key="5">
    <source>
        <dbReference type="ARBA" id="ARBA00023136"/>
    </source>
</evidence>
<feature type="compositionally biased region" description="Low complexity" evidence="7">
    <location>
        <begin position="111"/>
        <end position="120"/>
    </location>
</feature>
<feature type="compositionally biased region" description="Acidic residues" evidence="7">
    <location>
        <begin position="56"/>
        <end position="75"/>
    </location>
</feature>
<evidence type="ECO:0000313" key="10">
    <source>
        <dbReference type="RefSeq" id="XP_022106188.1"/>
    </source>
</evidence>
<feature type="transmembrane region" description="Helical" evidence="8">
    <location>
        <begin position="274"/>
        <end position="295"/>
    </location>
</feature>
<feature type="region of interest" description="Disordered" evidence="7">
    <location>
        <begin position="1"/>
        <end position="40"/>
    </location>
</feature>
<dbReference type="GO" id="GO:0005886">
    <property type="term" value="C:plasma membrane"/>
    <property type="evidence" value="ECO:0007669"/>
    <property type="project" value="TreeGrafter"/>
</dbReference>
<keyword evidence="3 8" id="KW-0812">Transmembrane</keyword>
<evidence type="ECO:0000313" key="11">
    <source>
        <dbReference type="RefSeq" id="XP_022106189.1"/>
    </source>
</evidence>
<evidence type="ECO:0000256" key="8">
    <source>
        <dbReference type="SAM" id="Phobius"/>
    </source>
</evidence>
<feature type="transmembrane region" description="Helical" evidence="8">
    <location>
        <begin position="366"/>
        <end position="386"/>
    </location>
</feature>
<dbReference type="InterPro" id="IPR004254">
    <property type="entry name" value="AdipoR/HlyIII-related"/>
</dbReference>
<name>A0A8B7ZL30_ACAPL</name>
<evidence type="ECO:0000256" key="1">
    <source>
        <dbReference type="ARBA" id="ARBA00004141"/>
    </source>
</evidence>
<evidence type="ECO:0000256" key="2">
    <source>
        <dbReference type="ARBA" id="ARBA00007018"/>
    </source>
</evidence>
<dbReference type="GO" id="GO:0038023">
    <property type="term" value="F:signaling receptor activity"/>
    <property type="evidence" value="ECO:0007669"/>
    <property type="project" value="TreeGrafter"/>
</dbReference>
<feature type="region of interest" description="Disordered" evidence="7">
    <location>
        <begin position="56"/>
        <end position="89"/>
    </location>
</feature>
<keyword evidence="6" id="KW-0862">Zinc</keyword>
<keyword evidence="9" id="KW-1185">Reference proteome</keyword>
<reference evidence="10 11" key="1">
    <citation type="submission" date="2025-04" db="UniProtKB">
        <authorList>
            <consortium name="RefSeq"/>
        </authorList>
    </citation>
    <scope>IDENTIFICATION</scope>
</reference>
<protein>
    <submittedName>
        <fullName evidence="10 11">Adiponectin receptor protein 1-like isoform X1</fullName>
    </submittedName>
</protein>
<feature type="binding site" evidence="6">
    <location>
        <position position="404"/>
    </location>
    <ligand>
        <name>Zn(2+)</name>
        <dbReference type="ChEBI" id="CHEBI:29105"/>
    </ligand>
</feature>
<keyword evidence="4 8" id="KW-1133">Transmembrane helix</keyword>
<dbReference type="KEGG" id="aplc:110987623"/>
<accession>A0A8B7ZL30</accession>
<dbReference type="PANTHER" id="PTHR20855">
    <property type="entry name" value="ADIPOR/PROGESTIN RECEPTOR-RELATED"/>
    <property type="match status" value="1"/>
</dbReference>
<dbReference type="AlphaFoldDB" id="A0A8B7ZL30"/>
<dbReference type="RefSeq" id="XP_022106188.1">
    <property type="nucleotide sequence ID" value="XM_022250496.1"/>
</dbReference>
<organism evidence="9 11">
    <name type="scientific">Acanthaster planci</name>
    <name type="common">Crown-of-thorns starfish</name>
    <dbReference type="NCBI Taxonomy" id="133434"/>
    <lineage>
        <taxon>Eukaryota</taxon>
        <taxon>Metazoa</taxon>
        <taxon>Echinodermata</taxon>
        <taxon>Eleutherozoa</taxon>
        <taxon>Asterozoa</taxon>
        <taxon>Asteroidea</taxon>
        <taxon>Valvatacea</taxon>
        <taxon>Valvatida</taxon>
        <taxon>Acanthasteridae</taxon>
        <taxon>Acanthaster</taxon>
    </lineage>
</organism>
<dbReference type="Pfam" id="PF03006">
    <property type="entry name" value="HlyIII"/>
    <property type="match status" value="1"/>
</dbReference>
<comment type="similarity">
    <text evidence="2">Belongs to the ADIPOR family.</text>
</comment>
<dbReference type="OrthoDB" id="5585746at2759"/>
<keyword evidence="5 8" id="KW-0472">Membrane</keyword>
<dbReference type="Proteomes" id="UP000694845">
    <property type="component" value="Unplaced"/>
</dbReference>
<dbReference type="PANTHER" id="PTHR20855:SF52">
    <property type="entry name" value="ADIPONECTIN RECEPTOR PROTEIN"/>
    <property type="match status" value="1"/>
</dbReference>
<gene>
    <name evidence="10 11" type="primary">LOC110987623</name>
</gene>
<dbReference type="GO" id="GO:0046872">
    <property type="term" value="F:metal ion binding"/>
    <property type="evidence" value="ECO:0007669"/>
    <property type="project" value="UniProtKB-KW"/>
</dbReference>
<feature type="compositionally biased region" description="Polar residues" evidence="7">
    <location>
        <begin position="26"/>
        <end position="35"/>
    </location>
</feature>
<feature type="transmembrane region" description="Helical" evidence="8">
    <location>
        <begin position="237"/>
        <end position="262"/>
    </location>
</feature>
<dbReference type="GeneID" id="110987623"/>
<feature type="region of interest" description="Disordered" evidence="7">
    <location>
        <begin position="110"/>
        <end position="138"/>
    </location>
</feature>
<dbReference type="GO" id="GO:0033211">
    <property type="term" value="P:adiponectin-activated signaling pathway"/>
    <property type="evidence" value="ECO:0007669"/>
    <property type="project" value="TreeGrafter"/>
</dbReference>
<proteinExistence type="inferred from homology"/>
<evidence type="ECO:0000256" key="3">
    <source>
        <dbReference type="ARBA" id="ARBA00022692"/>
    </source>
</evidence>
<evidence type="ECO:0000313" key="9">
    <source>
        <dbReference type="Proteomes" id="UP000694845"/>
    </source>
</evidence>
<feature type="transmembrane region" description="Helical" evidence="8">
    <location>
        <begin position="301"/>
        <end position="321"/>
    </location>
</feature>
<evidence type="ECO:0000256" key="4">
    <source>
        <dbReference type="ARBA" id="ARBA00022989"/>
    </source>
</evidence>
<sequence>MNRSNRNGSYWLRKRAVGNSKPVSRVATSTTTRPVTRSAKAKAKTMLSHVPLATEEECVVSVPDEESSDSSDESDCEKSLNPEETAAIPTELEIDVVSSDEPAEIEEVVPQENADAQEQQQKQHVEEETDIDSGGPSFSHTAAEQAERFVRKVKEAAWRWRVTHHHLLPDWLKDNDFLHFGHRPQIPSFKSCFGSIFRIHTETGNIWTHLIGFIAFVILMIYFLVASINDQEKWEKIVVYMAFFTGAVLCLFFSWVFHTVYCHSSKTSLLFSKLDYSGISLLIVGSFIPWLYFGFYCQSTLRYVYISLIVILGLVCMIVALRDQFSTRKFRALRAGLFLGLGLSAIIPACHFLAISGFVEAFQNCAFGWILLMAGLYITGAIFYAVRIPERFFPGKCDIWFHSHQFFHVLVVAAAFVHYHGLNLISSYRESLGPCASDILDEEVQTNVFTGDDLYVTVPNV</sequence>
<comment type="subcellular location">
    <subcellularLocation>
        <location evidence="1">Membrane</location>
        <topology evidence="1">Multi-pass membrane protein</topology>
    </subcellularLocation>
</comment>
<feature type="binding site" evidence="6">
    <location>
        <position position="408"/>
    </location>
    <ligand>
        <name>Zn(2+)</name>
        <dbReference type="ChEBI" id="CHEBI:29105"/>
    </ligand>
</feature>
<feature type="transmembrane region" description="Helical" evidence="8">
    <location>
        <begin position="333"/>
        <end position="354"/>
    </location>
</feature>
<feature type="transmembrane region" description="Helical" evidence="8">
    <location>
        <begin position="206"/>
        <end position="225"/>
    </location>
</feature>
<dbReference type="RefSeq" id="XP_022106189.1">
    <property type="nucleotide sequence ID" value="XM_022250497.1"/>
</dbReference>
<evidence type="ECO:0000256" key="6">
    <source>
        <dbReference type="PIRSR" id="PIRSR604254-1"/>
    </source>
</evidence>
<feature type="binding site" evidence="6">
    <location>
        <position position="258"/>
    </location>
    <ligand>
        <name>Zn(2+)</name>
        <dbReference type="ChEBI" id="CHEBI:29105"/>
    </ligand>
</feature>
<keyword evidence="6" id="KW-0479">Metal-binding</keyword>
<feature type="transmembrane region" description="Helical" evidence="8">
    <location>
        <begin position="406"/>
        <end position="425"/>
    </location>
</feature>